<feature type="transmembrane region" description="Helical" evidence="1">
    <location>
        <begin position="141"/>
        <end position="160"/>
    </location>
</feature>
<feature type="transmembrane region" description="Helical" evidence="1">
    <location>
        <begin position="104"/>
        <end position="129"/>
    </location>
</feature>
<protein>
    <submittedName>
        <fullName evidence="2">TIGR01906 family membrane protein</fullName>
    </submittedName>
</protein>
<reference evidence="2" key="1">
    <citation type="submission" date="2020-08" db="EMBL/GenBank/DDBJ databases">
        <authorList>
            <person name="Cejkova D."/>
            <person name="Kubasova T."/>
            <person name="Jahodarova E."/>
            <person name="Rychlik I."/>
        </authorList>
    </citation>
    <scope>NUCLEOTIDE SEQUENCE</scope>
    <source>
        <strain evidence="2">An582</strain>
    </source>
</reference>
<keyword evidence="1" id="KW-0472">Membrane</keyword>
<keyword evidence="1" id="KW-1133">Transmembrane helix</keyword>
<reference evidence="2" key="2">
    <citation type="journal article" date="2021" name="Sci. Rep.">
        <title>The distribution of antibiotic resistance genes in chicken gut microbiota commensals.</title>
        <authorList>
            <person name="Juricova H."/>
            <person name="Matiasovicova J."/>
            <person name="Kubasova T."/>
            <person name="Cejkova D."/>
            <person name="Rychlik I."/>
        </authorList>
    </citation>
    <scope>NUCLEOTIDE SEQUENCE</scope>
    <source>
        <strain evidence="2">An582</strain>
    </source>
</reference>
<organism evidence="2 3">
    <name type="scientific">Mordavella massiliensis</name>
    <dbReference type="NCBI Taxonomy" id="1871024"/>
    <lineage>
        <taxon>Bacteria</taxon>
        <taxon>Bacillati</taxon>
        <taxon>Bacillota</taxon>
        <taxon>Clostridia</taxon>
        <taxon>Eubacteriales</taxon>
        <taxon>Clostridiaceae</taxon>
        <taxon>Mordavella</taxon>
    </lineage>
</organism>
<dbReference type="Pfam" id="PF07314">
    <property type="entry name" value="Lit"/>
    <property type="match status" value="1"/>
</dbReference>
<dbReference type="Proteomes" id="UP000705508">
    <property type="component" value="Unassembled WGS sequence"/>
</dbReference>
<gene>
    <name evidence="2" type="ORF">H6A20_02560</name>
</gene>
<comment type="caution">
    <text evidence="2">The sequence shown here is derived from an EMBL/GenBank/DDBJ whole genome shotgun (WGS) entry which is preliminary data.</text>
</comment>
<dbReference type="AlphaFoldDB" id="A0A938XBB8"/>
<dbReference type="RefSeq" id="WP_204905603.1">
    <property type="nucleotide sequence ID" value="NZ_JACJKS010000003.1"/>
</dbReference>
<proteinExistence type="predicted"/>
<evidence type="ECO:0000313" key="2">
    <source>
        <dbReference type="EMBL" id="MBM6947548.1"/>
    </source>
</evidence>
<sequence length="240" mass="27888">MKKLHHVLAVAAMLLLVLALLLTSFQLAIYGDPDYRFYEREYAKYNVTESLDMEMEDVMDVTEKMMDYLIGRRPELSVITDVDGQTQDFFNEQDRLHMADVKNLFLGGLTLRWVLLAAAAVLIALLVLLKGDWRRIIPRAYFIALGIFLAVTVLLGALFASDFTKYFTIFHEIFFTNDLWLFDPATDYMIRMLPEGFFYDMVMRIGGCFLGSLAVLLVIFFVWRHFLGKGRRQTKNEKYK</sequence>
<dbReference type="NCBIfam" id="TIGR01906">
    <property type="entry name" value="integ_TIGR01906"/>
    <property type="match status" value="1"/>
</dbReference>
<evidence type="ECO:0000256" key="1">
    <source>
        <dbReference type="SAM" id="Phobius"/>
    </source>
</evidence>
<feature type="transmembrane region" description="Helical" evidence="1">
    <location>
        <begin position="201"/>
        <end position="223"/>
    </location>
</feature>
<accession>A0A938XBB8</accession>
<dbReference type="InterPro" id="IPR010178">
    <property type="entry name" value="Lit"/>
</dbReference>
<keyword evidence="1" id="KW-0812">Transmembrane</keyword>
<evidence type="ECO:0000313" key="3">
    <source>
        <dbReference type="Proteomes" id="UP000705508"/>
    </source>
</evidence>
<dbReference type="EMBL" id="JACJKS010000003">
    <property type="protein sequence ID" value="MBM6947548.1"/>
    <property type="molecule type" value="Genomic_DNA"/>
</dbReference>
<name>A0A938XBB8_9CLOT</name>